<dbReference type="EMBL" id="JACEIK010000098">
    <property type="protein sequence ID" value="MCD7449512.1"/>
    <property type="molecule type" value="Genomic_DNA"/>
</dbReference>
<proteinExistence type="predicted"/>
<dbReference type="Proteomes" id="UP000823775">
    <property type="component" value="Unassembled WGS sequence"/>
</dbReference>
<feature type="non-terminal residue" evidence="2">
    <location>
        <position position="1"/>
    </location>
</feature>
<evidence type="ECO:0000313" key="2">
    <source>
        <dbReference type="EMBL" id="MCD7449512.1"/>
    </source>
</evidence>
<gene>
    <name evidence="2" type="ORF">HAX54_053104</name>
</gene>
<accession>A0ABS8RSC6</accession>
<evidence type="ECO:0000256" key="1">
    <source>
        <dbReference type="SAM" id="MobiDB-lite"/>
    </source>
</evidence>
<protein>
    <submittedName>
        <fullName evidence="2">Uncharacterized protein</fullName>
    </submittedName>
</protein>
<evidence type="ECO:0000313" key="3">
    <source>
        <dbReference type="Proteomes" id="UP000823775"/>
    </source>
</evidence>
<sequence>IMFPISTASNRNETNIPQQSRMKTRNGSYTLFQGSNVGIQDGLTSSGRFPSHHLLSLLTW</sequence>
<reference evidence="2 3" key="1">
    <citation type="journal article" date="2021" name="BMC Genomics">
        <title>Datura genome reveals duplications of psychoactive alkaloid biosynthetic genes and high mutation rate following tissue culture.</title>
        <authorList>
            <person name="Rajewski A."/>
            <person name="Carter-House D."/>
            <person name="Stajich J."/>
            <person name="Litt A."/>
        </authorList>
    </citation>
    <scope>NUCLEOTIDE SEQUENCE [LARGE SCALE GENOMIC DNA]</scope>
    <source>
        <strain evidence="2">AR-01</strain>
    </source>
</reference>
<feature type="region of interest" description="Disordered" evidence="1">
    <location>
        <begin position="1"/>
        <end position="22"/>
    </location>
</feature>
<name>A0ABS8RSC6_DATST</name>
<feature type="non-terminal residue" evidence="2">
    <location>
        <position position="60"/>
    </location>
</feature>
<keyword evidence="3" id="KW-1185">Reference proteome</keyword>
<organism evidence="2 3">
    <name type="scientific">Datura stramonium</name>
    <name type="common">Jimsonweed</name>
    <name type="synonym">Common thornapple</name>
    <dbReference type="NCBI Taxonomy" id="4076"/>
    <lineage>
        <taxon>Eukaryota</taxon>
        <taxon>Viridiplantae</taxon>
        <taxon>Streptophyta</taxon>
        <taxon>Embryophyta</taxon>
        <taxon>Tracheophyta</taxon>
        <taxon>Spermatophyta</taxon>
        <taxon>Magnoliopsida</taxon>
        <taxon>eudicotyledons</taxon>
        <taxon>Gunneridae</taxon>
        <taxon>Pentapetalae</taxon>
        <taxon>asterids</taxon>
        <taxon>lamiids</taxon>
        <taxon>Solanales</taxon>
        <taxon>Solanaceae</taxon>
        <taxon>Solanoideae</taxon>
        <taxon>Datureae</taxon>
        <taxon>Datura</taxon>
    </lineage>
</organism>
<comment type="caution">
    <text evidence="2">The sequence shown here is derived from an EMBL/GenBank/DDBJ whole genome shotgun (WGS) entry which is preliminary data.</text>
</comment>